<dbReference type="InterPro" id="IPR000792">
    <property type="entry name" value="Tscrpt_reg_LuxR_C"/>
</dbReference>
<dbReference type="PROSITE" id="PS50043">
    <property type="entry name" value="HTH_LUXR_2"/>
    <property type="match status" value="1"/>
</dbReference>
<dbReference type="PRINTS" id="PR00038">
    <property type="entry name" value="HTHLUXR"/>
</dbReference>
<dbReference type="Gene3D" id="1.10.10.10">
    <property type="entry name" value="Winged helix-like DNA-binding domain superfamily/Winged helix DNA-binding domain"/>
    <property type="match status" value="1"/>
</dbReference>
<dbReference type="InterPro" id="IPR036388">
    <property type="entry name" value="WH-like_DNA-bd_sf"/>
</dbReference>
<dbReference type="SMART" id="SM00421">
    <property type="entry name" value="HTH_LUXR"/>
    <property type="match status" value="1"/>
</dbReference>
<dbReference type="SUPFAM" id="SSF46894">
    <property type="entry name" value="C-terminal effector domain of the bipartite response regulators"/>
    <property type="match status" value="1"/>
</dbReference>
<dbReference type="Pfam" id="PF00196">
    <property type="entry name" value="GerE"/>
    <property type="match status" value="1"/>
</dbReference>
<evidence type="ECO:0000259" key="4">
    <source>
        <dbReference type="PROSITE" id="PS50043"/>
    </source>
</evidence>
<evidence type="ECO:0000313" key="5">
    <source>
        <dbReference type="EMBL" id="NML68010.1"/>
    </source>
</evidence>
<evidence type="ECO:0000256" key="2">
    <source>
        <dbReference type="ARBA" id="ARBA00023125"/>
    </source>
</evidence>
<feature type="domain" description="HTH luxR-type" evidence="4">
    <location>
        <begin position="1"/>
        <end position="48"/>
    </location>
</feature>
<accession>A0A7Y0FPV5</accession>
<keyword evidence="6" id="KW-1185">Reference proteome</keyword>
<dbReference type="GO" id="GO:0003677">
    <property type="term" value="F:DNA binding"/>
    <property type="evidence" value="ECO:0007669"/>
    <property type="project" value="UniProtKB-KW"/>
</dbReference>
<evidence type="ECO:0000256" key="1">
    <source>
        <dbReference type="ARBA" id="ARBA00023015"/>
    </source>
</evidence>
<dbReference type="GO" id="GO:0006355">
    <property type="term" value="P:regulation of DNA-templated transcription"/>
    <property type="evidence" value="ECO:0007669"/>
    <property type="project" value="InterPro"/>
</dbReference>
<dbReference type="EMBL" id="JABBGH010000005">
    <property type="protein sequence ID" value="NML68010.1"/>
    <property type="molecule type" value="Genomic_DNA"/>
</dbReference>
<keyword evidence="3" id="KW-0804">Transcription</keyword>
<dbReference type="PANTHER" id="PTHR44688">
    <property type="entry name" value="DNA-BINDING TRANSCRIPTIONAL ACTIVATOR DEVR_DOSR"/>
    <property type="match status" value="1"/>
</dbReference>
<proteinExistence type="predicted"/>
<dbReference type="PANTHER" id="PTHR44688:SF16">
    <property type="entry name" value="DNA-BINDING TRANSCRIPTIONAL ACTIVATOR DEVR_DOSR"/>
    <property type="match status" value="1"/>
</dbReference>
<sequence>MTQGLTSHQIAQQLFVSEHTVGTHRRNALAKLGSRSLHHLLQFLDPVAS</sequence>
<comment type="caution">
    <text evidence="5">The sequence shown here is derived from an EMBL/GenBank/DDBJ whole genome shotgun (WGS) entry which is preliminary data.</text>
</comment>
<dbReference type="AlphaFoldDB" id="A0A7Y0FPV5"/>
<evidence type="ECO:0000313" key="6">
    <source>
        <dbReference type="Proteomes" id="UP000559626"/>
    </source>
</evidence>
<keyword evidence="2" id="KW-0238">DNA-binding</keyword>
<dbReference type="Proteomes" id="UP000559626">
    <property type="component" value="Unassembled WGS sequence"/>
</dbReference>
<dbReference type="InterPro" id="IPR016032">
    <property type="entry name" value="Sig_transdc_resp-reg_C-effctor"/>
</dbReference>
<evidence type="ECO:0000256" key="3">
    <source>
        <dbReference type="ARBA" id="ARBA00023163"/>
    </source>
</evidence>
<reference evidence="5 6" key="1">
    <citation type="submission" date="2020-04" db="EMBL/GenBank/DDBJ databases">
        <title>Hymenobacter polaris sp. nov., isolated from Arctic soil.</title>
        <authorList>
            <person name="Dahal R.H."/>
        </authorList>
    </citation>
    <scope>NUCLEOTIDE SEQUENCE [LARGE SCALE GENOMIC DNA]</scope>
    <source>
        <strain evidence="5 6">RP-2-7</strain>
    </source>
</reference>
<protein>
    <submittedName>
        <fullName evidence="5">Helix-turn-helix transcriptional regulator</fullName>
    </submittedName>
</protein>
<keyword evidence="1" id="KW-0805">Transcription regulation</keyword>
<organism evidence="5 6">
    <name type="scientific">Hymenobacter polaris</name>
    <dbReference type="NCBI Taxonomy" id="2682546"/>
    <lineage>
        <taxon>Bacteria</taxon>
        <taxon>Pseudomonadati</taxon>
        <taxon>Bacteroidota</taxon>
        <taxon>Cytophagia</taxon>
        <taxon>Cytophagales</taxon>
        <taxon>Hymenobacteraceae</taxon>
        <taxon>Hymenobacter</taxon>
    </lineage>
</organism>
<name>A0A7Y0FPV5_9BACT</name>
<gene>
    <name evidence="5" type="ORF">HHL22_22660</name>
</gene>
<dbReference type="PROSITE" id="PS00622">
    <property type="entry name" value="HTH_LUXR_1"/>
    <property type="match status" value="1"/>
</dbReference>